<name>A0ABX7Q782_9BACT</name>
<gene>
    <name evidence="1" type="ORF">JZM60_06060</name>
</gene>
<proteinExistence type="predicted"/>
<evidence type="ECO:0000313" key="1">
    <source>
        <dbReference type="EMBL" id="QSV46830.1"/>
    </source>
</evidence>
<organism evidence="1 2">
    <name type="scientific">Geobacter benzoatilyticus</name>
    <dbReference type="NCBI Taxonomy" id="2815309"/>
    <lineage>
        <taxon>Bacteria</taxon>
        <taxon>Pseudomonadati</taxon>
        <taxon>Thermodesulfobacteriota</taxon>
        <taxon>Desulfuromonadia</taxon>
        <taxon>Geobacterales</taxon>
        <taxon>Geobacteraceae</taxon>
        <taxon>Geobacter</taxon>
    </lineage>
</organism>
<dbReference type="Proteomes" id="UP000663651">
    <property type="component" value="Chromosome"/>
</dbReference>
<reference evidence="1 2" key="1">
    <citation type="submission" date="2021-03" db="EMBL/GenBank/DDBJ databases">
        <title>Geobacter metallireducens gen. nov. sp. nov., a microorganism capable of coupling the complete oxidation of organic compounds to the reduction of iron and other metals.</title>
        <authorList>
            <person name="Li Y."/>
        </authorList>
    </citation>
    <scope>NUCLEOTIDE SEQUENCE [LARGE SCALE GENOMIC DNA]</scope>
    <source>
        <strain evidence="1 2">Jerry-YX</strain>
    </source>
</reference>
<dbReference type="EMBL" id="CP071382">
    <property type="protein sequence ID" value="QSV46830.1"/>
    <property type="molecule type" value="Genomic_DNA"/>
</dbReference>
<accession>A0ABX7Q782</accession>
<evidence type="ECO:0000313" key="2">
    <source>
        <dbReference type="Proteomes" id="UP000663651"/>
    </source>
</evidence>
<dbReference type="RefSeq" id="WP_207164608.1">
    <property type="nucleotide sequence ID" value="NZ_CP071382.1"/>
</dbReference>
<sequence>METTKRFGEGYRKKVQGEKSEGICEVCGGELEIDRESGESHCPVCEDPEQ</sequence>
<keyword evidence="2" id="KW-1185">Reference proteome</keyword>
<protein>
    <submittedName>
        <fullName evidence="1">Uncharacterized protein</fullName>
    </submittedName>
</protein>